<dbReference type="Proteomes" id="UP000261905">
    <property type="component" value="Unassembled WGS sequence"/>
</dbReference>
<dbReference type="RefSeq" id="WP_116043788.1">
    <property type="nucleotide sequence ID" value="NZ_QUBQ01000001.1"/>
</dbReference>
<proteinExistence type="inferred from homology"/>
<evidence type="ECO:0000256" key="1">
    <source>
        <dbReference type="ARBA" id="ARBA00005417"/>
    </source>
</evidence>
<dbReference type="NCBIfam" id="TIGR01727">
    <property type="entry name" value="oligo_HPY"/>
    <property type="match status" value="1"/>
</dbReference>
<comment type="caution">
    <text evidence="6">The sequence shown here is derived from an EMBL/GenBank/DDBJ whole genome shotgun (WGS) entry which is preliminary data.</text>
</comment>
<keyword evidence="2" id="KW-0813">Transport</keyword>
<dbReference type="Gene3D" id="3.40.50.300">
    <property type="entry name" value="P-loop containing nucleotide triphosphate hydrolases"/>
    <property type="match status" value="1"/>
</dbReference>
<dbReference type="Pfam" id="PF08352">
    <property type="entry name" value="oligo_HPY"/>
    <property type="match status" value="1"/>
</dbReference>
<dbReference type="InterPro" id="IPR050319">
    <property type="entry name" value="ABC_transp_ATP-bind"/>
</dbReference>
<comment type="similarity">
    <text evidence="1">Belongs to the ABC transporter superfamily.</text>
</comment>
<dbReference type="CDD" id="cd03257">
    <property type="entry name" value="ABC_NikE_OppD_transporters"/>
    <property type="match status" value="1"/>
</dbReference>
<keyword evidence="3" id="KW-0547">Nucleotide-binding</keyword>
<gene>
    <name evidence="6" type="ORF">DX130_06620</name>
</gene>
<dbReference type="GO" id="GO:0016887">
    <property type="term" value="F:ATP hydrolysis activity"/>
    <property type="evidence" value="ECO:0007669"/>
    <property type="project" value="InterPro"/>
</dbReference>
<dbReference type="Pfam" id="PF00005">
    <property type="entry name" value="ABC_tran"/>
    <property type="match status" value="1"/>
</dbReference>
<dbReference type="AlphaFoldDB" id="A0A371PLS0"/>
<dbReference type="NCBIfam" id="NF008453">
    <property type="entry name" value="PRK11308.1"/>
    <property type="match status" value="1"/>
</dbReference>
<dbReference type="EMBL" id="QUBQ01000001">
    <property type="protein sequence ID" value="REK76707.1"/>
    <property type="molecule type" value="Genomic_DNA"/>
</dbReference>
<dbReference type="SUPFAM" id="SSF52540">
    <property type="entry name" value="P-loop containing nucleoside triphosphate hydrolases"/>
    <property type="match status" value="1"/>
</dbReference>
<dbReference type="FunFam" id="3.40.50.300:FF:000016">
    <property type="entry name" value="Oligopeptide ABC transporter ATP-binding component"/>
    <property type="match status" value="1"/>
</dbReference>
<accession>A0A371PLS0</accession>
<protein>
    <submittedName>
        <fullName evidence="6">Dipeptide ABC transporter ATP-binding protein</fullName>
    </submittedName>
</protein>
<dbReference type="GO" id="GO:0055085">
    <property type="term" value="P:transmembrane transport"/>
    <property type="evidence" value="ECO:0007669"/>
    <property type="project" value="UniProtKB-ARBA"/>
</dbReference>
<name>A0A371PLS0_9BACL</name>
<evidence type="ECO:0000256" key="2">
    <source>
        <dbReference type="ARBA" id="ARBA00022448"/>
    </source>
</evidence>
<keyword evidence="4 6" id="KW-0067">ATP-binding</keyword>
<dbReference type="InterPro" id="IPR027417">
    <property type="entry name" value="P-loop_NTPase"/>
</dbReference>
<dbReference type="PROSITE" id="PS00211">
    <property type="entry name" value="ABC_TRANSPORTER_1"/>
    <property type="match status" value="1"/>
</dbReference>
<evidence type="ECO:0000256" key="4">
    <source>
        <dbReference type="ARBA" id="ARBA00022840"/>
    </source>
</evidence>
<dbReference type="PANTHER" id="PTHR43776">
    <property type="entry name" value="TRANSPORT ATP-BINDING PROTEIN"/>
    <property type="match status" value="1"/>
</dbReference>
<evidence type="ECO:0000313" key="7">
    <source>
        <dbReference type="Proteomes" id="UP000261905"/>
    </source>
</evidence>
<dbReference type="SMART" id="SM00382">
    <property type="entry name" value="AAA"/>
    <property type="match status" value="1"/>
</dbReference>
<dbReference type="InterPro" id="IPR003439">
    <property type="entry name" value="ABC_transporter-like_ATP-bd"/>
</dbReference>
<dbReference type="GO" id="GO:0015833">
    <property type="term" value="P:peptide transport"/>
    <property type="evidence" value="ECO:0007669"/>
    <property type="project" value="InterPro"/>
</dbReference>
<dbReference type="PANTHER" id="PTHR43776:SF7">
    <property type="entry name" value="D,D-DIPEPTIDE TRANSPORT ATP-BINDING PROTEIN DDPF-RELATED"/>
    <property type="match status" value="1"/>
</dbReference>
<dbReference type="InterPro" id="IPR013563">
    <property type="entry name" value="Oligopep_ABC_C"/>
</dbReference>
<dbReference type="GO" id="GO:0005524">
    <property type="term" value="F:ATP binding"/>
    <property type="evidence" value="ECO:0007669"/>
    <property type="project" value="UniProtKB-KW"/>
</dbReference>
<evidence type="ECO:0000256" key="3">
    <source>
        <dbReference type="ARBA" id="ARBA00022741"/>
    </source>
</evidence>
<feature type="domain" description="ABC transporter" evidence="5">
    <location>
        <begin position="6"/>
        <end position="256"/>
    </location>
</feature>
<reference evidence="6 7" key="1">
    <citation type="submission" date="2018-08" db="EMBL/GenBank/DDBJ databases">
        <title>Paenibacillus sp. M4BSY-1, whole genome shotgun sequence.</title>
        <authorList>
            <person name="Tuo L."/>
        </authorList>
    </citation>
    <scope>NUCLEOTIDE SEQUENCE [LARGE SCALE GENOMIC DNA]</scope>
    <source>
        <strain evidence="6 7">M4BSY-1</strain>
    </source>
</reference>
<keyword evidence="7" id="KW-1185">Reference proteome</keyword>
<dbReference type="InterPro" id="IPR017871">
    <property type="entry name" value="ABC_transporter-like_CS"/>
</dbReference>
<sequence>MSAPILEVKNLQKHYPYKKGLFQKPGLTKALDGVSLTIERGETVAIVGESGSGKTTLGKTLLRLIEPTGGEVHFKGRDITELSAEQMRKLKADMQIVFQDPYGSLDPKWTIGRTLEEPLRTHRSHLSGAALKQEVNAMLERVGLQPHHGERYPHELSGGQRQRIGIARALILQPELVVLDEPVSALDVSIQSQILNLMQDLQTEMGLTYLFISHDLSVVRFISNRVAVMYLGKVVEIGETKEVFNNPLHPYTEALISAIPVPNPNLKRERIVLAGDIPSPRNQPSGCAFHTRCPKAMAQCKTLQPDLKEIGSKHYAACHLF</sequence>
<dbReference type="InterPro" id="IPR003593">
    <property type="entry name" value="AAA+_ATPase"/>
</dbReference>
<dbReference type="PROSITE" id="PS50893">
    <property type="entry name" value="ABC_TRANSPORTER_2"/>
    <property type="match status" value="1"/>
</dbReference>
<organism evidence="6 7">
    <name type="scientific">Paenibacillus paeoniae</name>
    <dbReference type="NCBI Taxonomy" id="2292705"/>
    <lineage>
        <taxon>Bacteria</taxon>
        <taxon>Bacillati</taxon>
        <taxon>Bacillota</taxon>
        <taxon>Bacilli</taxon>
        <taxon>Bacillales</taxon>
        <taxon>Paenibacillaceae</taxon>
        <taxon>Paenibacillus</taxon>
    </lineage>
</organism>
<dbReference type="OrthoDB" id="9802264at2"/>
<evidence type="ECO:0000259" key="5">
    <source>
        <dbReference type="PROSITE" id="PS50893"/>
    </source>
</evidence>
<evidence type="ECO:0000313" key="6">
    <source>
        <dbReference type="EMBL" id="REK76707.1"/>
    </source>
</evidence>